<dbReference type="AlphaFoldDB" id="A0A2M9ZE09"/>
<keyword evidence="1" id="KW-0472">Membrane</keyword>
<gene>
    <name evidence="2" type="ORF">CH371_00735</name>
</gene>
<organism evidence="2 3">
    <name type="scientific">Leptospira wolffii</name>
    <dbReference type="NCBI Taxonomy" id="409998"/>
    <lineage>
        <taxon>Bacteria</taxon>
        <taxon>Pseudomonadati</taxon>
        <taxon>Spirochaetota</taxon>
        <taxon>Spirochaetia</taxon>
        <taxon>Leptospirales</taxon>
        <taxon>Leptospiraceae</taxon>
        <taxon>Leptospira</taxon>
    </lineage>
</organism>
<feature type="transmembrane region" description="Helical" evidence="1">
    <location>
        <begin position="110"/>
        <end position="131"/>
    </location>
</feature>
<reference evidence="2 3" key="1">
    <citation type="submission" date="2017-07" db="EMBL/GenBank/DDBJ databases">
        <title>Leptospira spp. isolated from tropical soils.</title>
        <authorList>
            <person name="Thibeaux R."/>
            <person name="Iraola G."/>
            <person name="Ferres I."/>
            <person name="Bierque E."/>
            <person name="Girault D."/>
            <person name="Soupe-Gilbert M.-E."/>
            <person name="Picardeau M."/>
            <person name="Goarant C."/>
        </authorList>
    </citation>
    <scope>NUCLEOTIDE SEQUENCE [LARGE SCALE GENOMIC DNA]</scope>
    <source>
        <strain evidence="2 3">FH2-C-A2</strain>
    </source>
</reference>
<evidence type="ECO:0000256" key="1">
    <source>
        <dbReference type="SAM" id="Phobius"/>
    </source>
</evidence>
<proteinExistence type="predicted"/>
<evidence type="ECO:0000313" key="2">
    <source>
        <dbReference type="EMBL" id="PJZ66668.1"/>
    </source>
</evidence>
<dbReference type="Proteomes" id="UP000231912">
    <property type="component" value="Unassembled WGS sequence"/>
</dbReference>
<accession>A0A2M9ZE09</accession>
<dbReference type="EMBL" id="NPDT01000001">
    <property type="protein sequence ID" value="PJZ66668.1"/>
    <property type="molecule type" value="Genomic_DNA"/>
</dbReference>
<evidence type="ECO:0000313" key="3">
    <source>
        <dbReference type="Proteomes" id="UP000231912"/>
    </source>
</evidence>
<keyword evidence="1" id="KW-1133">Transmembrane helix</keyword>
<keyword evidence="1" id="KW-0812">Transmembrane</keyword>
<dbReference type="RefSeq" id="WP_100757285.1">
    <property type="nucleotide sequence ID" value="NZ_NPDT01000001.1"/>
</dbReference>
<sequence>MARFLFLIFFVLPFACITLPPATDLQKTVILGSPIRKTIFVDRVVLPEEAKFRTEKEDALTLSLIDHLRNFKLFDSVDSSAKSIGIKENNYHILSFRFSEYRREKYTHPAYFPLALVTLCFYIVLGGPIMVDVLSYEGTLEAKDSSGKVVFSTREKFFMDRNENFYTKPVTPPDVEERTALIDKMVNSYAASIRSKSIQ</sequence>
<name>A0A2M9ZE09_9LEPT</name>
<protein>
    <recommendedName>
        <fullName evidence="4">Lipoprotein</fullName>
    </recommendedName>
</protein>
<comment type="caution">
    <text evidence="2">The sequence shown here is derived from an EMBL/GenBank/DDBJ whole genome shotgun (WGS) entry which is preliminary data.</text>
</comment>
<evidence type="ECO:0008006" key="4">
    <source>
        <dbReference type="Google" id="ProtNLM"/>
    </source>
</evidence>